<name>A0A9Q7A700_9BACT</name>
<dbReference type="PANTHER" id="PTHR40596:SF1">
    <property type="entry name" value="CITRATE LYASE ALPHA CHAIN"/>
    <property type="match status" value="1"/>
</dbReference>
<evidence type="ECO:0000313" key="3">
    <source>
        <dbReference type="Proteomes" id="UP000671879"/>
    </source>
</evidence>
<protein>
    <recommendedName>
        <fullName evidence="1">Citrate lyase alpha chain</fullName>
        <shortName evidence="1">Citrase alpha chain</shortName>
        <ecNumber evidence="1">2.8.3.10</ecNumber>
        <ecNumber evidence="1">4.1.3.6</ecNumber>
    </recommendedName>
    <alternativeName>
        <fullName evidence="1">Citrate (pro-3S)-lyase alpha chain</fullName>
    </alternativeName>
    <alternativeName>
        <fullName evidence="1">Citrate CoA-transferase subunit</fullName>
    </alternativeName>
</protein>
<keyword evidence="1 2" id="KW-0808">Transferase</keyword>
<dbReference type="SUPFAM" id="SSF100950">
    <property type="entry name" value="NagB/RpiA/CoA transferase-like"/>
    <property type="match status" value="2"/>
</dbReference>
<evidence type="ECO:0000256" key="1">
    <source>
        <dbReference type="PIRNR" id="PIRNR009451"/>
    </source>
</evidence>
<dbReference type="Pfam" id="PF04223">
    <property type="entry name" value="CitF"/>
    <property type="match status" value="1"/>
</dbReference>
<sequence length="523" mass="55474">MTRDRGRVVNGLGRRVPAFIEGLGAFDPYEGPWSRLERGYEAPRLVPPLRGSMPRKTKVVESLRRAIEASGLQSGMTLSFHHHLRNGDALLMAVLNECEAMGIGNLTLAPSSLTDAHDGVADLVRRGVVSQIHTSGVRGAVGRAISKGEVPFPVVIRSHGGRARAIEEGSISIDVAFLAAPACDPQGNLTGALGPSGCGSLGYAQIDARHARHVVAVTDHLVPQPLNRISIPQYLVDQVVVVESLGDASKIATGAARITRSPVDLKIARDAYRLIAASGLLAPGVSFQVGAGGASLAVAAFVRDHMKEKGIKGSWGCGGITGYMVRMLEEGLFEALYDVQSFDAAVRDSLVRNGNHIEIDQSWYANPLNRGCVVHNLDVVVLAALEVDVAFNVNVMTGHDGVLRGASGGHCDTAAGAKLAVVVVPSFRGGVPSILDRVQTVVTPGETVDAIVTERGLCINPRRSDLIEAARSARLPLKEIADLKREVEALTGVPRPNEPDSDRVVAVVEYRDGTLIDSVFQVK</sequence>
<accession>A0A9Q7A700</accession>
<evidence type="ECO:0000313" key="2">
    <source>
        <dbReference type="EMBL" id="QTX32055.1"/>
    </source>
</evidence>
<dbReference type="GO" id="GO:0009346">
    <property type="term" value="C:ATP-independent citrate lyase complex"/>
    <property type="evidence" value="ECO:0007669"/>
    <property type="project" value="UniProtKB-UniRule"/>
</dbReference>
<comment type="subcellular location">
    <subcellularLocation>
        <location evidence="1">Cytoplasm</location>
    </subcellularLocation>
</comment>
<dbReference type="InterPro" id="IPR006472">
    <property type="entry name" value="Citrate_lyase_asu"/>
</dbReference>
<dbReference type="EMBL" id="CP072943">
    <property type="protein sequence ID" value="QTX32055.1"/>
    <property type="molecule type" value="Genomic_DNA"/>
</dbReference>
<dbReference type="KEGG" id="aram:KAR29_12185"/>
<dbReference type="Proteomes" id="UP000671879">
    <property type="component" value="Chromosome"/>
</dbReference>
<keyword evidence="1" id="KW-0963">Cytoplasm</keyword>
<dbReference type="AlphaFoldDB" id="A0A9Q7A700"/>
<dbReference type="GO" id="GO:0006084">
    <property type="term" value="P:acetyl-CoA metabolic process"/>
    <property type="evidence" value="ECO:0007669"/>
    <property type="project" value="UniProtKB-UniRule"/>
</dbReference>
<dbReference type="EC" id="4.1.3.6" evidence="1"/>
<gene>
    <name evidence="2" type="primary">citF</name>
    <name evidence="2" type="ORF">KAR29_12185</name>
</gene>
<comment type="catalytic activity">
    <reaction evidence="1">
        <text>citrate = oxaloacetate + acetate</text>
        <dbReference type="Rhea" id="RHEA:10760"/>
        <dbReference type="ChEBI" id="CHEBI:16452"/>
        <dbReference type="ChEBI" id="CHEBI:16947"/>
        <dbReference type="ChEBI" id="CHEBI:30089"/>
        <dbReference type="EC" id="4.1.3.6"/>
    </reaction>
</comment>
<keyword evidence="1 2" id="KW-0456">Lyase</keyword>
<dbReference type="Gene3D" id="3.40.1080.10">
    <property type="entry name" value="Glutaconate Coenzyme A-transferase"/>
    <property type="match status" value="2"/>
</dbReference>
<dbReference type="PANTHER" id="PTHR40596">
    <property type="entry name" value="CITRATE LYASE ALPHA CHAIN"/>
    <property type="match status" value="1"/>
</dbReference>
<reference evidence="3" key="1">
    <citation type="submission" date="2021-04" db="EMBL/GenBank/DDBJ databases">
        <title>A novel Synergistetes isolate from a pyrite-forming mixed culture.</title>
        <authorList>
            <person name="Bunk B."/>
            <person name="Sproer C."/>
            <person name="Spring S."/>
            <person name="Pester M."/>
        </authorList>
    </citation>
    <scope>NUCLEOTIDE SEQUENCE [LARGE SCALE GENOMIC DNA]</scope>
    <source>
        <strain evidence="3">J.5.4.2-T.3.5.2</strain>
    </source>
</reference>
<dbReference type="GO" id="GO:0005737">
    <property type="term" value="C:cytoplasm"/>
    <property type="evidence" value="ECO:0007669"/>
    <property type="project" value="UniProtKB-SubCell"/>
</dbReference>
<dbReference type="InterPro" id="IPR037171">
    <property type="entry name" value="NagB/RpiA_transferase-like"/>
</dbReference>
<dbReference type="GO" id="GO:0008814">
    <property type="term" value="F:citrate CoA-transferase activity"/>
    <property type="evidence" value="ECO:0007669"/>
    <property type="project" value="UniProtKB-UniRule"/>
</dbReference>
<dbReference type="RefSeq" id="WP_274373262.1">
    <property type="nucleotide sequence ID" value="NZ_CP072943.1"/>
</dbReference>
<comment type="catalytic activity">
    <reaction evidence="1">
        <text>citrate + acetyl-CoA = (3S)-citryl-CoA + acetate</text>
        <dbReference type="Rhea" id="RHEA:19405"/>
        <dbReference type="ChEBI" id="CHEBI:16947"/>
        <dbReference type="ChEBI" id="CHEBI:30089"/>
        <dbReference type="ChEBI" id="CHEBI:57288"/>
        <dbReference type="ChEBI" id="CHEBI:57321"/>
        <dbReference type="EC" id="2.8.3.10"/>
    </reaction>
</comment>
<dbReference type="GO" id="GO:0008815">
    <property type="term" value="F:citrate (pro-3S)-lyase activity"/>
    <property type="evidence" value="ECO:0007669"/>
    <property type="project" value="UniProtKB-UniRule"/>
</dbReference>
<dbReference type="EC" id="2.8.3.10" evidence="1"/>
<dbReference type="NCBIfam" id="TIGR01584">
    <property type="entry name" value="citF"/>
    <property type="match status" value="1"/>
</dbReference>
<dbReference type="PIRSF" id="PIRSF009451">
    <property type="entry name" value="Citrt_lyas_alpha"/>
    <property type="match status" value="1"/>
</dbReference>
<keyword evidence="3" id="KW-1185">Reference proteome</keyword>
<organism evidence="2 3">
    <name type="scientific">Aminithiophilus ramosus</name>
    <dbReference type="NCBI Taxonomy" id="3029084"/>
    <lineage>
        <taxon>Bacteria</taxon>
        <taxon>Thermotogati</taxon>
        <taxon>Synergistota</taxon>
        <taxon>Synergistia</taxon>
        <taxon>Synergistales</taxon>
        <taxon>Aminithiophilaceae</taxon>
        <taxon>Aminithiophilus</taxon>
    </lineage>
</organism>
<proteinExistence type="predicted"/>